<evidence type="ECO:0000313" key="2">
    <source>
        <dbReference type="Proteomes" id="UP000799772"/>
    </source>
</evidence>
<evidence type="ECO:0000313" key="1">
    <source>
        <dbReference type="EMBL" id="KAF2100332.1"/>
    </source>
</evidence>
<reference evidence="1" key="1">
    <citation type="journal article" date="2020" name="Stud. Mycol.">
        <title>101 Dothideomycetes genomes: a test case for predicting lifestyles and emergence of pathogens.</title>
        <authorList>
            <person name="Haridas S."/>
            <person name="Albert R."/>
            <person name="Binder M."/>
            <person name="Bloem J."/>
            <person name="Labutti K."/>
            <person name="Salamov A."/>
            <person name="Andreopoulos B."/>
            <person name="Baker S."/>
            <person name="Barry K."/>
            <person name="Bills G."/>
            <person name="Bluhm B."/>
            <person name="Cannon C."/>
            <person name="Castanera R."/>
            <person name="Culley D."/>
            <person name="Daum C."/>
            <person name="Ezra D."/>
            <person name="Gonzalez J."/>
            <person name="Henrissat B."/>
            <person name="Kuo A."/>
            <person name="Liang C."/>
            <person name="Lipzen A."/>
            <person name="Lutzoni F."/>
            <person name="Magnuson J."/>
            <person name="Mondo S."/>
            <person name="Nolan M."/>
            <person name="Ohm R."/>
            <person name="Pangilinan J."/>
            <person name="Park H.-J."/>
            <person name="Ramirez L."/>
            <person name="Alfaro M."/>
            <person name="Sun H."/>
            <person name="Tritt A."/>
            <person name="Yoshinaga Y."/>
            <person name="Zwiers L.-H."/>
            <person name="Turgeon B."/>
            <person name="Goodwin S."/>
            <person name="Spatafora J."/>
            <person name="Crous P."/>
            <person name="Grigoriev I."/>
        </authorList>
    </citation>
    <scope>NUCLEOTIDE SEQUENCE</scope>
    <source>
        <strain evidence="1">CBS 133067</strain>
    </source>
</reference>
<keyword evidence="2" id="KW-1185">Reference proteome</keyword>
<dbReference type="AlphaFoldDB" id="A0A9P4MAF9"/>
<dbReference type="Proteomes" id="UP000799772">
    <property type="component" value="Unassembled WGS sequence"/>
</dbReference>
<name>A0A9P4MAF9_9PEZI</name>
<protein>
    <submittedName>
        <fullName evidence="1">Uncharacterized protein</fullName>
    </submittedName>
</protein>
<dbReference type="EMBL" id="ML978124">
    <property type="protein sequence ID" value="KAF2100332.1"/>
    <property type="molecule type" value="Genomic_DNA"/>
</dbReference>
<comment type="caution">
    <text evidence="1">The sequence shown here is derived from an EMBL/GenBank/DDBJ whole genome shotgun (WGS) entry which is preliminary data.</text>
</comment>
<gene>
    <name evidence="1" type="ORF">NA57DRAFT_54424</name>
</gene>
<sequence>MLTTGVVWICGAEREREELFGSKGESSVESIDCTEQVPWSWQPGQVAQPIRLVLWVVWPGDHYIRYNSDQPTIIAVSYDQAAGMCKYRRHWWKGAIPISPETGREQNTQRSDRGCHLISGFTHIAHSRDNNSGIDMLVFLPEMALPTPPAMLTNPTIVLSLCACDPSYTSVILLLDGSTGPDMIDTCV</sequence>
<organism evidence="1 2">
    <name type="scientific">Rhizodiscina lignyota</name>
    <dbReference type="NCBI Taxonomy" id="1504668"/>
    <lineage>
        <taxon>Eukaryota</taxon>
        <taxon>Fungi</taxon>
        <taxon>Dikarya</taxon>
        <taxon>Ascomycota</taxon>
        <taxon>Pezizomycotina</taxon>
        <taxon>Dothideomycetes</taxon>
        <taxon>Pleosporomycetidae</taxon>
        <taxon>Aulographales</taxon>
        <taxon>Rhizodiscinaceae</taxon>
        <taxon>Rhizodiscina</taxon>
    </lineage>
</organism>
<accession>A0A9P4MAF9</accession>
<proteinExistence type="predicted"/>